<dbReference type="AlphaFoldDB" id="A0A6B8M3J3"/>
<dbReference type="RefSeq" id="WP_016918122.1">
    <property type="nucleotide sequence ID" value="NZ_CP044331.1"/>
</dbReference>
<proteinExistence type="predicted"/>
<accession>A0A6B8M3J3</accession>
<protein>
    <submittedName>
        <fullName evidence="2">DUF2269 domain-containing protein</fullName>
    </submittedName>
</protein>
<feature type="transmembrane region" description="Helical" evidence="1">
    <location>
        <begin position="82"/>
        <end position="103"/>
    </location>
</feature>
<dbReference type="Pfam" id="PF10027">
    <property type="entry name" value="DUF2269"/>
    <property type="match status" value="1"/>
</dbReference>
<dbReference type="InterPro" id="IPR018729">
    <property type="entry name" value="DUF2269_transmembrane"/>
</dbReference>
<gene>
    <name evidence="2" type="ORF">F7D14_13860</name>
</gene>
<dbReference type="EMBL" id="CP044331">
    <property type="protein sequence ID" value="QGM98454.1"/>
    <property type="molecule type" value="Genomic_DNA"/>
</dbReference>
<organism evidence="2 3">
    <name type="scientific">Methylocystis parvus</name>
    <dbReference type="NCBI Taxonomy" id="134"/>
    <lineage>
        <taxon>Bacteria</taxon>
        <taxon>Pseudomonadati</taxon>
        <taxon>Pseudomonadota</taxon>
        <taxon>Alphaproteobacteria</taxon>
        <taxon>Hyphomicrobiales</taxon>
        <taxon>Methylocystaceae</taxon>
        <taxon>Methylocystis</taxon>
    </lineage>
</organism>
<feature type="transmembrane region" description="Helical" evidence="1">
    <location>
        <begin position="48"/>
        <end position="70"/>
    </location>
</feature>
<dbReference type="Proteomes" id="UP000422569">
    <property type="component" value="Chromosome"/>
</dbReference>
<keyword evidence="1" id="KW-1133">Transmembrane helix</keyword>
<evidence type="ECO:0000313" key="3">
    <source>
        <dbReference type="Proteomes" id="UP000422569"/>
    </source>
</evidence>
<name>A0A6B8M3J3_9HYPH</name>
<dbReference type="KEGG" id="mpar:F7D14_13860"/>
<feature type="transmembrane region" description="Helical" evidence="1">
    <location>
        <begin position="129"/>
        <end position="151"/>
    </location>
</feature>
<feature type="transmembrane region" description="Helical" evidence="1">
    <location>
        <begin position="6"/>
        <end position="27"/>
    </location>
</feature>
<keyword evidence="1" id="KW-0472">Membrane</keyword>
<keyword evidence="1" id="KW-0812">Transmembrane</keyword>
<sequence>MLDVTTLKWIHILSSTVLFGTGLGTAFHGLATNLRGDLRAIAAGNKNVVLADWIFTTPAVILQPLTGVALMIDEGWPYDTPWIVASIALYIFVGCCWLPVVWLQMRMARIADESLASGAPLPPLYKRYFWWWFALGWPAFISMLGIFWLMVAKPQF</sequence>
<evidence type="ECO:0000256" key="1">
    <source>
        <dbReference type="SAM" id="Phobius"/>
    </source>
</evidence>
<reference evidence="2 3" key="1">
    <citation type="submission" date="2019-09" db="EMBL/GenBank/DDBJ databases">
        <title>Isolation and complete genome sequencing of Methylocystis species.</title>
        <authorList>
            <person name="Rumah B.L."/>
            <person name="Stead C.E."/>
            <person name="Stevens B.C."/>
            <person name="Minton N.P."/>
            <person name="Grosse-Honebrink A."/>
            <person name="Zhang Y."/>
        </authorList>
    </citation>
    <scope>NUCLEOTIDE SEQUENCE [LARGE SCALE GENOMIC DNA]</scope>
    <source>
        <strain evidence="2 3">BRCS2</strain>
    </source>
</reference>
<evidence type="ECO:0000313" key="2">
    <source>
        <dbReference type="EMBL" id="QGM98454.1"/>
    </source>
</evidence>
<keyword evidence="3" id="KW-1185">Reference proteome</keyword>